<evidence type="ECO:0000313" key="1">
    <source>
        <dbReference type="EMBL" id="CCH73062.1"/>
    </source>
</evidence>
<dbReference type="AlphaFoldDB" id="W6JVM1"/>
<keyword evidence="2" id="KW-1185">Reference proteome</keyword>
<dbReference type="Proteomes" id="UP000035763">
    <property type="component" value="Unassembled WGS sequence"/>
</dbReference>
<protein>
    <submittedName>
        <fullName evidence="1">Uncharacterized protein</fullName>
    </submittedName>
</protein>
<evidence type="ECO:0000313" key="2">
    <source>
        <dbReference type="Proteomes" id="UP000035763"/>
    </source>
</evidence>
<reference evidence="1 2" key="1">
    <citation type="journal article" date="2013" name="ISME J.">
        <title>A metabolic model for members of the genus Tetrasphaera involved in enhanced biological phosphorus removal.</title>
        <authorList>
            <person name="Kristiansen R."/>
            <person name="Nguyen H.T.T."/>
            <person name="Saunders A.M."/>
            <person name="Nielsen J.L."/>
            <person name="Wimmer R."/>
            <person name="Le V.Q."/>
            <person name="McIlroy S.J."/>
            <person name="Petrovski S."/>
            <person name="Seviour R.J."/>
            <person name="Calteau A."/>
            <person name="Nielsen K.L."/>
            <person name="Nielsen P.H."/>
        </authorList>
    </citation>
    <scope>NUCLEOTIDE SEQUENCE [LARGE SCALE GENOMIC DNA]</scope>
    <source>
        <strain evidence="1 2">Ben110</strain>
    </source>
</reference>
<accession>W6JVM1</accession>
<name>W6JVM1_9MICO</name>
<dbReference type="STRING" id="1193182.BN11_230018"/>
<gene>
    <name evidence="1" type="ORF">BN11_230018</name>
</gene>
<dbReference type="EMBL" id="CAJA01000146">
    <property type="protein sequence ID" value="CCH73062.1"/>
    <property type="molecule type" value="Genomic_DNA"/>
</dbReference>
<comment type="caution">
    <text evidence="1">The sequence shown here is derived from an EMBL/GenBank/DDBJ whole genome shotgun (WGS) entry which is preliminary data.</text>
</comment>
<proteinExistence type="predicted"/>
<organism evidence="1 2">
    <name type="scientific">Nostocoides australiense Ben110</name>
    <dbReference type="NCBI Taxonomy" id="1193182"/>
    <lineage>
        <taxon>Bacteria</taxon>
        <taxon>Bacillati</taxon>
        <taxon>Actinomycetota</taxon>
        <taxon>Actinomycetes</taxon>
        <taxon>Micrococcales</taxon>
        <taxon>Intrasporangiaceae</taxon>
        <taxon>Nostocoides</taxon>
    </lineage>
</organism>
<sequence length="55" mass="5545">MPANTGMKVATNGRVLAARTSPWGPHSLCPVRVVSGADRAAVGRSLCGEVLQGAA</sequence>